<dbReference type="Proteomes" id="UP001163687">
    <property type="component" value="Chromosome"/>
</dbReference>
<dbReference type="EMBL" id="AP025628">
    <property type="protein sequence ID" value="BDG59059.1"/>
    <property type="molecule type" value="Genomic_DNA"/>
</dbReference>
<dbReference type="Gene3D" id="1.20.1730.10">
    <property type="entry name" value="Sodium/glucose cotransporter"/>
    <property type="match status" value="1"/>
</dbReference>
<dbReference type="Pfam" id="PF00474">
    <property type="entry name" value="SSF"/>
    <property type="match status" value="1"/>
</dbReference>
<feature type="transmembrane region" description="Helical" evidence="8">
    <location>
        <begin position="179"/>
        <end position="199"/>
    </location>
</feature>
<evidence type="ECO:0000256" key="2">
    <source>
        <dbReference type="ARBA" id="ARBA00006434"/>
    </source>
</evidence>
<dbReference type="InterPro" id="IPR050277">
    <property type="entry name" value="Sodium:Solute_Symporter"/>
</dbReference>
<feature type="transmembrane region" description="Helical" evidence="8">
    <location>
        <begin position="480"/>
        <end position="499"/>
    </location>
</feature>
<feature type="transmembrane region" description="Helical" evidence="8">
    <location>
        <begin position="46"/>
        <end position="69"/>
    </location>
</feature>
<keyword evidence="5 8" id="KW-1133">Transmembrane helix</keyword>
<feature type="transmembrane region" description="Helical" evidence="8">
    <location>
        <begin position="440"/>
        <end position="460"/>
    </location>
</feature>
<evidence type="ECO:0000256" key="7">
    <source>
        <dbReference type="RuleBase" id="RU362091"/>
    </source>
</evidence>
<evidence type="ECO:0000256" key="6">
    <source>
        <dbReference type="ARBA" id="ARBA00023136"/>
    </source>
</evidence>
<comment type="subcellular location">
    <subcellularLocation>
        <location evidence="1">Membrane</location>
        <topology evidence="1">Multi-pass membrane protein</topology>
    </subcellularLocation>
</comment>
<feature type="transmembrane region" description="Helical" evidence="8">
    <location>
        <begin position="227"/>
        <end position="249"/>
    </location>
</feature>
<evidence type="ECO:0000256" key="5">
    <source>
        <dbReference type="ARBA" id="ARBA00022989"/>
    </source>
</evidence>
<organism evidence="9 10">
    <name type="scientific">Caldinitratiruptor microaerophilus</name>
    <dbReference type="NCBI Taxonomy" id="671077"/>
    <lineage>
        <taxon>Bacteria</taxon>
        <taxon>Bacillati</taxon>
        <taxon>Bacillota</taxon>
        <taxon>Clostridia</taxon>
        <taxon>Eubacteriales</taxon>
        <taxon>Symbiobacteriaceae</taxon>
        <taxon>Caldinitratiruptor</taxon>
    </lineage>
</organism>
<dbReference type="RefSeq" id="WP_264843176.1">
    <property type="nucleotide sequence ID" value="NZ_AP025628.1"/>
</dbReference>
<gene>
    <name evidence="9" type="ORF">caldi_01490</name>
</gene>
<dbReference type="PANTHER" id="PTHR48086:SF7">
    <property type="entry name" value="SODIUM-SOLUTE SYMPORTER-RELATED"/>
    <property type="match status" value="1"/>
</dbReference>
<protein>
    <submittedName>
        <fullName evidence="9">Sodium:solute symporter</fullName>
    </submittedName>
</protein>
<keyword evidence="6 8" id="KW-0472">Membrane</keyword>
<feature type="transmembrane region" description="Helical" evidence="8">
    <location>
        <begin position="261"/>
        <end position="286"/>
    </location>
</feature>
<sequence length="547" mass="57338">MTPHGRWILGLAVLYTAVLIVMGQVARRRAQRGEDFFVAGRRFSPILVAVCITGLFSGSTFISVLELSYLTGVSAVWYGVAETVQVLLIALFLVGPFRERAIVTVSGLIGDQYGRAARALAGAITAFAFPMWSVATALAFASAVHVFTGIPLLGSLVITALLLLAYLQGGGMWSIALTQSANAIVFALMLAIGLAGVLLRPGLGGLATLSAARPELLRLDTVGMQTIVAWFGTFIVNVPLAQAAFQMALSCRTAAEGRRGLYLASLMGIPFILVGVLLGLAAALAVPGIPRGLVAVPQYLASVLPAPLTGLFFLGIWACALGWGAPCQFSGATSLGRDVGMALRPQAREADLVRYTRWSLVLLTVLMVLFGVLRSEQAAWWNVLAWTVRNSATFAPVITALLWRGATVPGVLAAMGAGFLAGTGWYQLSGWSVNRFFLDIHPVWVGMGTNLAVLVLVSLLTRRDGWQVAPAGRGAAVAGYSALGSGVLLLAVAAGMFAALRPTGLLGLVLFLGVLGLCLGTMWLVRPRPEVAGRDLAAVPSRLAGTG</sequence>
<evidence type="ECO:0000256" key="1">
    <source>
        <dbReference type="ARBA" id="ARBA00004141"/>
    </source>
</evidence>
<comment type="similarity">
    <text evidence="2 7">Belongs to the sodium:solute symporter (SSF) (TC 2.A.21) family.</text>
</comment>
<proteinExistence type="inferred from homology"/>
<feature type="transmembrane region" description="Helical" evidence="8">
    <location>
        <begin position="355"/>
        <end position="373"/>
    </location>
</feature>
<feature type="transmembrane region" description="Helical" evidence="8">
    <location>
        <begin position="306"/>
        <end position="325"/>
    </location>
</feature>
<dbReference type="GO" id="GO:0005886">
    <property type="term" value="C:plasma membrane"/>
    <property type="evidence" value="ECO:0007669"/>
    <property type="project" value="TreeGrafter"/>
</dbReference>
<keyword evidence="10" id="KW-1185">Reference proteome</keyword>
<evidence type="ECO:0000313" key="10">
    <source>
        <dbReference type="Proteomes" id="UP001163687"/>
    </source>
</evidence>
<dbReference type="InterPro" id="IPR038377">
    <property type="entry name" value="Na/Glc_symporter_sf"/>
</dbReference>
<dbReference type="PANTHER" id="PTHR48086">
    <property type="entry name" value="SODIUM/PROLINE SYMPORTER-RELATED"/>
    <property type="match status" value="1"/>
</dbReference>
<feature type="transmembrane region" description="Helical" evidence="8">
    <location>
        <begin position="410"/>
        <end position="428"/>
    </location>
</feature>
<dbReference type="KEGG" id="cmic:caldi_01490"/>
<feature type="transmembrane region" description="Helical" evidence="8">
    <location>
        <begin position="75"/>
        <end position="95"/>
    </location>
</feature>
<dbReference type="AlphaFoldDB" id="A0AA35G899"/>
<feature type="transmembrane region" description="Helical" evidence="8">
    <location>
        <begin position="6"/>
        <end position="26"/>
    </location>
</feature>
<evidence type="ECO:0000256" key="4">
    <source>
        <dbReference type="ARBA" id="ARBA00022692"/>
    </source>
</evidence>
<reference evidence="9" key="1">
    <citation type="submission" date="2022-03" db="EMBL/GenBank/DDBJ databases">
        <title>Complete genome sequence of Caldinitratiruptor microaerophilus.</title>
        <authorList>
            <person name="Mukaiyama R."/>
            <person name="Nishiyama T."/>
            <person name="Ueda K."/>
        </authorList>
    </citation>
    <scope>NUCLEOTIDE SEQUENCE</scope>
    <source>
        <strain evidence="9">JCM 16183</strain>
    </source>
</reference>
<feature type="transmembrane region" description="Helical" evidence="8">
    <location>
        <begin position="116"/>
        <end position="140"/>
    </location>
</feature>
<dbReference type="PROSITE" id="PS50283">
    <property type="entry name" value="NA_SOLUT_SYMP_3"/>
    <property type="match status" value="1"/>
</dbReference>
<dbReference type="GO" id="GO:0022857">
    <property type="term" value="F:transmembrane transporter activity"/>
    <property type="evidence" value="ECO:0007669"/>
    <property type="project" value="InterPro"/>
</dbReference>
<evidence type="ECO:0000256" key="8">
    <source>
        <dbReference type="SAM" id="Phobius"/>
    </source>
</evidence>
<feature type="transmembrane region" description="Helical" evidence="8">
    <location>
        <begin position="505"/>
        <end position="525"/>
    </location>
</feature>
<keyword evidence="4 8" id="KW-0812">Transmembrane</keyword>
<accession>A0AA35G899</accession>
<dbReference type="InterPro" id="IPR001734">
    <property type="entry name" value="Na/solute_symporter"/>
</dbReference>
<dbReference type="CDD" id="cd10322">
    <property type="entry name" value="SLC5sbd"/>
    <property type="match status" value="1"/>
</dbReference>
<evidence type="ECO:0000256" key="3">
    <source>
        <dbReference type="ARBA" id="ARBA00022448"/>
    </source>
</evidence>
<keyword evidence="3" id="KW-0813">Transport</keyword>
<feature type="transmembrane region" description="Helical" evidence="8">
    <location>
        <begin position="146"/>
        <end position="167"/>
    </location>
</feature>
<evidence type="ECO:0000313" key="9">
    <source>
        <dbReference type="EMBL" id="BDG59059.1"/>
    </source>
</evidence>
<name>A0AA35G899_9FIRM</name>